<feature type="transmembrane region" description="Helical" evidence="7">
    <location>
        <begin position="134"/>
        <end position="157"/>
    </location>
</feature>
<dbReference type="Gene3D" id="1.10.287.1490">
    <property type="match status" value="1"/>
</dbReference>
<proteinExistence type="predicted"/>
<keyword evidence="9" id="KW-1185">Reference proteome</keyword>
<feature type="region of interest" description="Disordered" evidence="6">
    <location>
        <begin position="263"/>
        <end position="289"/>
    </location>
</feature>
<evidence type="ECO:0000256" key="4">
    <source>
        <dbReference type="ARBA" id="ARBA00022989"/>
    </source>
</evidence>
<dbReference type="RefSeq" id="WP_120242760.1">
    <property type="nucleotide sequence ID" value="NZ_RAPO01000001.1"/>
</dbReference>
<dbReference type="Proteomes" id="UP000283805">
    <property type="component" value="Unassembled WGS sequence"/>
</dbReference>
<comment type="subcellular location">
    <subcellularLocation>
        <location evidence="1">Cell membrane</location>
        <topology evidence="1">Multi-pass membrane protein</topology>
    </subcellularLocation>
</comment>
<evidence type="ECO:0000313" key="8">
    <source>
        <dbReference type="EMBL" id="RKD97192.1"/>
    </source>
</evidence>
<evidence type="ECO:0000313" key="9">
    <source>
        <dbReference type="Proteomes" id="UP000283805"/>
    </source>
</evidence>
<keyword evidence="3 7" id="KW-0812">Transmembrane</keyword>
<dbReference type="EMBL" id="RAPO01000001">
    <property type="protein sequence ID" value="RKD97192.1"/>
    <property type="molecule type" value="Genomic_DNA"/>
</dbReference>
<comment type="caution">
    <text evidence="8">The sequence shown here is derived from an EMBL/GenBank/DDBJ whole genome shotgun (WGS) entry which is preliminary data.</text>
</comment>
<feature type="transmembrane region" description="Helical" evidence="7">
    <location>
        <begin position="196"/>
        <end position="218"/>
    </location>
</feature>
<dbReference type="Pfam" id="PF03631">
    <property type="entry name" value="Virul_fac_BrkB"/>
    <property type="match status" value="1"/>
</dbReference>
<feature type="transmembrane region" description="Helical" evidence="7">
    <location>
        <begin position="31"/>
        <end position="53"/>
    </location>
</feature>
<keyword evidence="4 7" id="KW-1133">Transmembrane helix</keyword>
<evidence type="ECO:0000256" key="3">
    <source>
        <dbReference type="ARBA" id="ARBA00022692"/>
    </source>
</evidence>
<evidence type="ECO:0000256" key="1">
    <source>
        <dbReference type="ARBA" id="ARBA00004651"/>
    </source>
</evidence>
<dbReference type="PANTHER" id="PTHR30213">
    <property type="entry name" value="INNER MEMBRANE PROTEIN YHJD"/>
    <property type="match status" value="1"/>
</dbReference>
<keyword evidence="2" id="KW-1003">Cell membrane</keyword>
<gene>
    <name evidence="8" type="ORF">ATJ93_0174</name>
</gene>
<reference evidence="8 9" key="1">
    <citation type="submission" date="2018-09" db="EMBL/GenBank/DDBJ databases">
        <title>Genomic Encyclopedia of Archaeal and Bacterial Type Strains, Phase II (KMG-II): from individual species to whole genera.</title>
        <authorList>
            <person name="Goeker M."/>
        </authorList>
    </citation>
    <scope>NUCLEOTIDE SEQUENCE [LARGE SCALE GENOMIC DNA]</scope>
    <source>
        <strain evidence="8 9">DSM 13151</strain>
    </source>
</reference>
<dbReference type="GO" id="GO:0005886">
    <property type="term" value="C:plasma membrane"/>
    <property type="evidence" value="ECO:0007669"/>
    <property type="project" value="UniProtKB-SubCell"/>
</dbReference>
<dbReference type="AlphaFoldDB" id="A0A3R7EGM9"/>
<sequence>MAPDIRRSVSFGKTVAAGFQQKNVTFMAASIAYQAFISLLPLLVLVFFLVTIVGGDQFATEVTAATEGFLPDSGQLIIENAIEDSPASAGSSIIGLVVLLWGALKIFRGLDTAFSEIYETTAESSLIDQLRDGLIVFGALGGALLAAVAASIVLAFFPTIPFISVLQPLLLVGVLTVAFLPMYYYFPDADVTAREVLPGAAVAAVGWTALQSLFQVYVSFAGSSESAGPLGAILLLLTWLYFGGLILLLGGVVNAVSAGRLEPEADADEDTDETDAVDEFETIPESKRPPMIDDVQREREHLTGQLETVVRERDQLQHDLAAQRSRRYRLEDRVDELESRVDTLEATNRDLESENERLRRELEEERRQEPEWKRRLRGGLARVRTLRIGVIERE</sequence>
<organism evidence="8 9">
    <name type="scientific">Halopiger aswanensis</name>
    <dbReference type="NCBI Taxonomy" id="148449"/>
    <lineage>
        <taxon>Archaea</taxon>
        <taxon>Methanobacteriati</taxon>
        <taxon>Methanobacteriota</taxon>
        <taxon>Stenosarchaea group</taxon>
        <taxon>Halobacteria</taxon>
        <taxon>Halobacteriales</taxon>
        <taxon>Natrialbaceae</taxon>
        <taxon>Halopiger</taxon>
    </lineage>
</organism>
<protein>
    <submittedName>
        <fullName evidence="8">Membrane protein</fullName>
    </submittedName>
</protein>
<dbReference type="InterPro" id="IPR017039">
    <property type="entry name" value="Virul_fac_BrkB"/>
</dbReference>
<evidence type="ECO:0000256" key="6">
    <source>
        <dbReference type="SAM" id="MobiDB-lite"/>
    </source>
</evidence>
<name>A0A3R7EGM9_9EURY</name>
<evidence type="ECO:0000256" key="5">
    <source>
        <dbReference type="ARBA" id="ARBA00023136"/>
    </source>
</evidence>
<evidence type="ECO:0000256" key="2">
    <source>
        <dbReference type="ARBA" id="ARBA00022475"/>
    </source>
</evidence>
<evidence type="ECO:0000256" key="7">
    <source>
        <dbReference type="SAM" id="Phobius"/>
    </source>
</evidence>
<feature type="region of interest" description="Disordered" evidence="6">
    <location>
        <begin position="347"/>
        <end position="370"/>
    </location>
</feature>
<dbReference type="PANTHER" id="PTHR30213:SF0">
    <property type="entry name" value="UPF0761 MEMBRANE PROTEIN YIHY"/>
    <property type="match status" value="1"/>
</dbReference>
<keyword evidence="5 7" id="KW-0472">Membrane</keyword>
<feature type="transmembrane region" description="Helical" evidence="7">
    <location>
        <begin position="230"/>
        <end position="253"/>
    </location>
</feature>
<accession>A0A3R7EGM9</accession>
<feature type="transmembrane region" description="Helical" evidence="7">
    <location>
        <begin position="89"/>
        <end position="107"/>
    </location>
</feature>
<feature type="compositionally biased region" description="Acidic residues" evidence="6">
    <location>
        <begin position="264"/>
        <end position="282"/>
    </location>
</feature>
<feature type="transmembrane region" description="Helical" evidence="7">
    <location>
        <begin position="163"/>
        <end position="184"/>
    </location>
</feature>
<dbReference type="OrthoDB" id="204872at2157"/>
<dbReference type="NCBIfam" id="TIGR00765">
    <property type="entry name" value="yihY_not_rbn"/>
    <property type="match status" value="1"/>
</dbReference>